<feature type="domain" description="Glucose-methanol-choline oxidoreductase N-terminal" evidence="3">
    <location>
        <begin position="286"/>
        <end position="300"/>
    </location>
</feature>
<dbReference type="Pfam" id="PF00732">
    <property type="entry name" value="GMC_oxred_N"/>
    <property type="match status" value="1"/>
</dbReference>
<dbReference type="GO" id="GO:0050660">
    <property type="term" value="F:flavin adenine dinucleotide binding"/>
    <property type="evidence" value="ECO:0007669"/>
    <property type="project" value="InterPro"/>
</dbReference>
<dbReference type="Proteomes" id="UP001286456">
    <property type="component" value="Unassembled WGS sequence"/>
</dbReference>
<dbReference type="InterPro" id="IPR036188">
    <property type="entry name" value="FAD/NAD-bd_sf"/>
</dbReference>
<proteinExistence type="inferred from homology"/>
<dbReference type="AlphaFoldDB" id="A0AAE0IXF6"/>
<dbReference type="PANTHER" id="PTHR11552">
    <property type="entry name" value="GLUCOSE-METHANOL-CHOLINE GMC OXIDOREDUCTASE"/>
    <property type="match status" value="1"/>
</dbReference>
<dbReference type="InterPro" id="IPR000172">
    <property type="entry name" value="GMC_OxRdtase_N"/>
</dbReference>
<dbReference type="EMBL" id="JAUEPO010000002">
    <property type="protein sequence ID" value="KAK3332969.1"/>
    <property type="molecule type" value="Genomic_DNA"/>
</dbReference>
<organism evidence="4 5">
    <name type="scientific">Cercophora scortea</name>
    <dbReference type="NCBI Taxonomy" id="314031"/>
    <lineage>
        <taxon>Eukaryota</taxon>
        <taxon>Fungi</taxon>
        <taxon>Dikarya</taxon>
        <taxon>Ascomycota</taxon>
        <taxon>Pezizomycotina</taxon>
        <taxon>Sordariomycetes</taxon>
        <taxon>Sordariomycetidae</taxon>
        <taxon>Sordariales</taxon>
        <taxon>Lasiosphaeriaceae</taxon>
        <taxon>Cercophora</taxon>
    </lineage>
</organism>
<dbReference type="Gene3D" id="3.30.560.10">
    <property type="entry name" value="Glucose Oxidase, domain 3"/>
    <property type="match status" value="2"/>
</dbReference>
<reference evidence="4" key="2">
    <citation type="submission" date="2023-06" db="EMBL/GenBank/DDBJ databases">
        <authorList>
            <consortium name="Lawrence Berkeley National Laboratory"/>
            <person name="Haridas S."/>
            <person name="Hensen N."/>
            <person name="Bonometti L."/>
            <person name="Westerberg I."/>
            <person name="Brannstrom I.O."/>
            <person name="Guillou S."/>
            <person name="Cros-Aarteil S."/>
            <person name="Calhoun S."/>
            <person name="Kuo A."/>
            <person name="Mondo S."/>
            <person name="Pangilinan J."/>
            <person name="Riley R."/>
            <person name="Labutti K."/>
            <person name="Andreopoulos B."/>
            <person name="Lipzen A."/>
            <person name="Chen C."/>
            <person name="Yanf M."/>
            <person name="Daum C."/>
            <person name="Ng V."/>
            <person name="Clum A."/>
            <person name="Steindorff A."/>
            <person name="Ohm R."/>
            <person name="Martin F."/>
            <person name="Silar P."/>
            <person name="Natvig D."/>
            <person name="Lalanne C."/>
            <person name="Gautier V."/>
            <person name="Ament-Velasquez S.L."/>
            <person name="Kruys A."/>
            <person name="Hutchinson M.I."/>
            <person name="Powell A.J."/>
            <person name="Barry K."/>
            <person name="Miller A.N."/>
            <person name="Grigoriev I.V."/>
            <person name="Debuchy R."/>
            <person name="Gladieux P."/>
            <person name="Thoren M.H."/>
            <person name="Johannesson H."/>
        </authorList>
    </citation>
    <scope>NUCLEOTIDE SEQUENCE</scope>
    <source>
        <strain evidence="4">SMH4131-1</strain>
    </source>
</reference>
<sequence length="667" mass="73453">MWPLTPAYPELCAADVDGKTYDYIIIGGGTAGCVLASRLSEDPSVSVLVLEKGRVKDNFLSRIPLLSQNFFFPFLQVVSSRFSEPISYIQNRAVRLWTAEGVGGATRINGMLLTRGIPGGYNQWAQDFGLTEWGWDEVEPYFRKSENAVGRPGAVHRGHKGPIENRLPATVLGCLPYVVRAARAVGLPVHDDLNDPEASAQGIFSLDQTVDAGGRRLSAYRAWLNERIANERKAHLAVCTGVIASRLVANGDGTRITGVQIRPVDAKESRREYLARARREVIVCSGTICTPQLLMLSGIGPRERLEPFGIPVVKAIPAVGANLSDHTSTAIVMELPSKHTFHCLDNPLVFLWQLFLYLFLGTGLLATACTPQSIFFRTGTVDEKTMTIKARDDGGSDTMDASQPCNIPDIEIMINPVNCLMEAVPNGKSLFSWYSTLVQPHSRGHIELASTDPAAHPRVIYPMLSDSRDIASMRLSTRFSMRLAEEFARSGYPHPAPLTVAPGMDMGYLDSLYTKEKPNNSWSLWKQHRVPDKVPTVNIPAPVPARVLPLEKTTTSTSGSNSKTEKALQSQIREINWQTVTDNEIDQYAKRVCVSSLHISCSCRMSVDPREGVVDQKLRVHGFENLRIADASVFPKIPSAHTMAPTVMVAERCADFIKSAWAERKGK</sequence>
<dbReference type="GO" id="GO:0016614">
    <property type="term" value="F:oxidoreductase activity, acting on CH-OH group of donors"/>
    <property type="evidence" value="ECO:0007669"/>
    <property type="project" value="InterPro"/>
</dbReference>
<reference evidence="4" key="1">
    <citation type="journal article" date="2023" name="Mol. Phylogenet. Evol.">
        <title>Genome-scale phylogeny and comparative genomics of the fungal order Sordariales.</title>
        <authorList>
            <person name="Hensen N."/>
            <person name="Bonometti L."/>
            <person name="Westerberg I."/>
            <person name="Brannstrom I.O."/>
            <person name="Guillou S."/>
            <person name="Cros-Aarteil S."/>
            <person name="Calhoun S."/>
            <person name="Haridas S."/>
            <person name="Kuo A."/>
            <person name="Mondo S."/>
            <person name="Pangilinan J."/>
            <person name="Riley R."/>
            <person name="LaButti K."/>
            <person name="Andreopoulos B."/>
            <person name="Lipzen A."/>
            <person name="Chen C."/>
            <person name="Yan M."/>
            <person name="Daum C."/>
            <person name="Ng V."/>
            <person name="Clum A."/>
            <person name="Steindorff A."/>
            <person name="Ohm R.A."/>
            <person name="Martin F."/>
            <person name="Silar P."/>
            <person name="Natvig D.O."/>
            <person name="Lalanne C."/>
            <person name="Gautier V."/>
            <person name="Ament-Velasquez S.L."/>
            <person name="Kruys A."/>
            <person name="Hutchinson M.I."/>
            <person name="Powell A.J."/>
            <person name="Barry K."/>
            <person name="Miller A.N."/>
            <person name="Grigoriev I.V."/>
            <person name="Debuchy R."/>
            <person name="Gladieux P."/>
            <person name="Hiltunen Thoren M."/>
            <person name="Johannesson H."/>
        </authorList>
    </citation>
    <scope>NUCLEOTIDE SEQUENCE</scope>
    <source>
        <strain evidence="4">SMH4131-1</strain>
    </source>
</reference>
<dbReference type="PIRSF" id="PIRSF000137">
    <property type="entry name" value="Alcohol_oxidase"/>
    <property type="match status" value="1"/>
</dbReference>
<evidence type="ECO:0000313" key="5">
    <source>
        <dbReference type="Proteomes" id="UP001286456"/>
    </source>
</evidence>
<dbReference type="SUPFAM" id="SSF51905">
    <property type="entry name" value="FAD/NAD(P)-binding domain"/>
    <property type="match status" value="1"/>
</dbReference>
<dbReference type="SUPFAM" id="SSF54373">
    <property type="entry name" value="FAD-linked reductases, C-terminal domain"/>
    <property type="match status" value="1"/>
</dbReference>
<comment type="caution">
    <text evidence="4">The sequence shown here is derived from an EMBL/GenBank/DDBJ whole genome shotgun (WGS) entry which is preliminary data.</text>
</comment>
<dbReference type="PANTHER" id="PTHR11552:SF219">
    <property type="entry name" value="GLUCOSE-METHANOL-CHOLINE OXIDOREDUCTASE N-TERMINAL DOMAIN-CONTAINING PROTEIN"/>
    <property type="match status" value="1"/>
</dbReference>
<dbReference type="InterPro" id="IPR007867">
    <property type="entry name" value="GMC_OxRtase_C"/>
</dbReference>
<evidence type="ECO:0000256" key="2">
    <source>
        <dbReference type="PIRSR" id="PIRSR000137-1"/>
    </source>
</evidence>
<evidence type="ECO:0000259" key="3">
    <source>
        <dbReference type="PROSITE" id="PS00624"/>
    </source>
</evidence>
<dbReference type="Gene3D" id="3.50.50.60">
    <property type="entry name" value="FAD/NAD(P)-binding domain"/>
    <property type="match status" value="2"/>
</dbReference>
<dbReference type="PROSITE" id="PS00624">
    <property type="entry name" value="GMC_OXRED_2"/>
    <property type="match status" value="1"/>
</dbReference>
<evidence type="ECO:0000313" key="4">
    <source>
        <dbReference type="EMBL" id="KAK3332969.1"/>
    </source>
</evidence>
<dbReference type="Pfam" id="PF05199">
    <property type="entry name" value="GMC_oxred_C"/>
    <property type="match status" value="1"/>
</dbReference>
<feature type="active site" description="Proton acceptor" evidence="2">
    <location>
        <position position="641"/>
    </location>
</feature>
<feature type="active site" description="Proton donor" evidence="2">
    <location>
        <position position="598"/>
    </location>
</feature>
<comment type="similarity">
    <text evidence="1">Belongs to the GMC oxidoreductase family.</text>
</comment>
<protein>
    <recommendedName>
        <fullName evidence="3">Glucose-methanol-choline oxidoreductase N-terminal domain-containing protein</fullName>
    </recommendedName>
</protein>
<dbReference type="InterPro" id="IPR012132">
    <property type="entry name" value="GMC_OxRdtase"/>
</dbReference>
<gene>
    <name evidence="4" type="ORF">B0T19DRAFT_114229</name>
</gene>
<accession>A0AAE0IXF6</accession>
<keyword evidence="5" id="KW-1185">Reference proteome</keyword>
<evidence type="ECO:0000256" key="1">
    <source>
        <dbReference type="ARBA" id="ARBA00010790"/>
    </source>
</evidence>
<name>A0AAE0IXF6_9PEZI</name>